<dbReference type="PROSITE" id="PS00211">
    <property type="entry name" value="ABC_TRANSPORTER_1"/>
    <property type="match status" value="1"/>
</dbReference>
<keyword evidence="6" id="KW-1278">Translocase</keyword>
<evidence type="ECO:0000256" key="7">
    <source>
        <dbReference type="ARBA" id="ARBA00023136"/>
    </source>
</evidence>
<dbReference type="PANTHER" id="PTHR42711:SF19">
    <property type="entry name" value="DOXORUBICIN RESISTANCE ATP-BINDING PROTEIN DRRA"/>
    <property type="match status" value="1"/>
</dbReference>
<keyword evidence="2" id="KW-0813">Transport</keyword>
<dbReference type="GO" id="GO:1900753">
    <property type="term" value="P:doxorubicin transport"/>
    <property type="evidence" value="ECO:0007669"/>
    <property type="project" value="InterPro"/>
</dbReference>
<dbReference type="GO" id="GO:0043215">
    <property type="term" value="P:daunorubicin transport"/>
    <property type="evidence" value="ECO:0007669"/>
    <property type="project" value="InterPro"/>
</dbReference>
<evidence type="ECO:0000256" key="3">
    <source>
        <dbReference type="ARBA" id="ARBA00022475"/>
    </source>
</evidence>
<evidence type="ECO:0000256" key="2">
    <source>
        <dbReference type="ARBA" id="ARBA00022448"/>
    </source>
</evidence>
<dbReference type="PROSITE" id="PS50893">
    <property type="entry name" value="ABC_TRANSPORTER_2"/>
    <property type="match status" value="1"/>
</dbReference>
<dbReference type="AlphaFoldDB" id="A0A2P2CG00"/>
<accession>A0A2P2CG00</accession>
<proteinExistence type="inferred from homology"/>
<comment type="similarity">
    <text evidence="8">Belongs to the ABC transporter superfamily. Drug exporter-1 (DrugE1) (TC 3.A.1.105) family.</text>
</comment>
<dbReference type="EMBL" id="CZKA01000085">
    <property type="protein sequence ID" value="CUR60935.1"/>
    <property type="molecule type" value="Genomic_DNA"/>
</dbReference>
<keyword evidence="7" id="KW-0472">Membrane</keyword>
<dbReference type="FunFam" id="3.40.50.300:FF:000589">
    <property type="entry name" value="ABC transporter, ATP-binding subunit"/>
    <property type="match status" value="1"/>
</dbReference>
<protein>
    <submittedName>
        <fullName evidence="10">Daunorubicin resistance ATP-binding protein drrA</fullName>
    </submittedName>
</protein>
<evidence type="ECO:0000259" key="9">
    <source>
        <dbReference type="PROSITE" id="PS50893"/>
    </source>
</evidence>
<dbReference type="GO" id="GO:0005524">
    <property type="term" value="F:ATP binding"/>
    <property type="evidence" value="ECO:0007669"/>
    <property type="project" value="UniProtKB-KW"/>
</dbReference>
<keyword evidence="5 10" id="KW-0067">ATP-binding</keyword>
<dbReference type="InterPro" id="IPR017871">
    <property type="entry name" value="ABC_transporter-like_CS"/>
</dbReference>
<organism evidence="10">
    <name type="scientific">metagenome</name>
    <dbReference type="NCBI Taxonomy" id="256318"/>
    <lineage>
        <taxon>unclassified sequences</taxon>
        <taxon>metagenomes</taxon>
    </lineage>
</organism>
<evidence type="ECO:0000256" key="4">
    <source>
        <dbReference type="ARBA" id="ARBA00022741"/>
    </source>
</evidence>
<dbReference type="InterPro" id="IPR003439">
    <property type="entry name" value="ABC_transporter-like_ATP-bd"/>
</dbReference>
<dbReference type="InterPro" id="IPR050763">
    <property type="entry name" value="ABC_transporter_ATP-binding"/>
</dbReference>
<evidence type="ECO:0000313" key="10">
    <source>
        <dbReference type="EMBL" id="CUR60935.1"/>
    </source>
</evidence>
<reference evidence="10" key="1">
    <citation type="submission" date="2015-08" db="EMBL/GenBank/DDBJ databases">
        <authorList>
            <person name="Babu N.S."/>
            <person name="Beckwith C.J."/>
            <person name="Beseler K.G."/>
            <person name="Brison A."/>
            <person name="Carone J.V."/>
            <person name="Caskin T.P."/>
            <person name="Diamond M."/>
            <person name="Durham M.E."/>
            <person name="Foxe J.M."/>
            <person name="Go M."/>
            <person name="Henderson B.A."/>
            <person name="Jones I.B."/>
            <person name="McGettigan J.A."/>
            <person name="Micheletti S.J."/>
            <person name="Nasrallah M.E."/>
            <person name="Ortiz D."/>
            <person name="Piller C.R."/>
            <person name="Privatt S.R."/>
            <person name="Schneider S.L."/>
            <person name="Sharp S."/>
            <person name="Smith T.C."/>
            <person name="Stanton J.D."/>
            <person name="Ullery H.E."/>
            <person name="Wilson R.J."/>
            <person name="Serrano M.G."/>
            <person name="Buck G."/>
            <person name="Lee V."/>
            <person name="Wang Y."/>
            <person name="Carvalho R."/>
            <person name="Voegtly L."/>
            <person name="Shi R."/>
            <person name="Duckworth R."/>
            <person name="Johnson A."/>
            <person name="Loviza R."/>
            <person name="Walstead R."/>
            <person name="Shah Z."/>
            <person name="Kiflezghi M."/>
            <person name="Wade K."/>
            <person name="Ball S.L."/>
            <person name="Bradley K.W."/>
            <person name="Asai D.J."/>
            <person name="Bowman C.A."/>
            <person name="Russell D.A."/>
            <person name="Pope W.H."/>
            <person name="Jacobs-Sera D."/>
            <person name="Hendrix R.W."/>
            <person name="Hatfull G.F."/>
        </authorList>
    </citation>
    <scope>NUCLEOTIDE SEQUENCE</scope>
</reference>
<dbReference type="PANTHER" id="PTHR42711">
    <property type="entry name" value="ABC TRANSPORTER ATP-BINDING PROTEIN"/>
    <property type="match status" value="1"/>
</dbReference>
<dbReference type="NCBIfam" id="TIGR01188">
    <property type="entry name" value="drrA"/>
    <property type="match status" value="1"/>
</dbReference>
<evidence type="ECO:0000256" key="8">
    <source>
        <dbReference type="ARBA" id="ARBA00049985"/>
    </source>
</evidence>
<dbReference type="InterPro" id="IPR005894">
    <property type="entry name" value="DrrA"/>
</dbReference>
<dbReference type="Gene3D" id="3.40.50.300">
    <property type="entry name" value="P-loop containing nucleotide triphosphate hydrolases"/>
    <property type="match status" value="1"/>
</dbReference>
<dbReference type="SMART" id="SM00382">
    <property type="entry name" value="AAA"/>
    <property type="match status" value="1"/>
</dbReference>
<sequence length="324" mass="34260">MASNSSDLAVSARGLTKTFGETRALRGIDLDIPRGTVLGVLGPNGAGKTTAVRILTTLSQADRGEATVLGFDVRREPHEVRRRIGLAGQAASVDNILSGRQNLELVGRLYHLDPAARARRAGELLEQFSLADAADKPAKDYSGGMRRRLDLAAALVAEPELLVLDEPTTGLDPRSRNELWEVLAGLVRDGATILLTTQYLEEADRLADQITVIDHGTVIAEGTANELKRQVGGERIAVTAAERGDVARLATLVEEVSGTAALVEAEARQVTAAVTGVDALARLAEAVHAAGILVDDLGLHRPTLDDVFLQLTGHATADSEEVPA</sequence>
<dbReference type="Pfam" id="PF13732">
    <property type="entry name" value="DrrA1-3_C"/>
    <property type="match status" value="1"/>
</dbReference>
<feature type="domain" description="ABC transporter" evidence="9">
    <location>
        <begin position="10"/>
        <end position="240"/>
    </location>
</feature>
<keyword evidence="3" id="KW-1003">Cell membrane</keyword>
<evidence type="ECO:0000256" key="1">
    <source>
        <dbReference type="ARBA" id="ARBA00004413"/>
    </source>
</evidence>
<dbReference type="InterPro" id="IPR027417">
    <property type="entry name" value="P-loop_NTPase"/>
</dbReference>
<keyword evidence="4" id="KW-0547">Nucleotide-binding</keyword>
<dbReference type="GO" id="GO:0005886">
    <property type="term" value="C:plasma membrane"/>
    <property type="evidence" value="ECO:0007669"/>
    <property type="project" value="UniProtKB-SubCell"/>
</dbReference>
<dbReference type="InterPro" id="IPR025302">
    <property type="entry name" value="DrrA1/2-like_C"/>
</dbReference>
<dbReference type="GO" id="GO:0016887">
    <property type="term" value="F:ATP hydrolysis activity"/>
    <property type="evidence" value="ECO:0007669"/>
    <property type="project" value="InterPro"/>
</dbReference>
<dbReference type="SUPFAM" id="SSF52540">
    <property type="entry name" value="P-loop containing nucleoside triphosphate hydrolases"/>
    <property type="match status" value="1"/>
</dbReference>
<evidence type="ECO:0000256" key="6">
    <source>
        <dbReference type="ARBA" id="ARBA00022967"/>
    </source>
</evidence>
<dbReference type="InterPro" id="IPR003593">
    <property type="entry name" value="AAA+_ATPase"/>
</dbReference>
<comment type="subcellular location">
    <subcellularLocation>
        <location evidence="1">Cell membrane</location>
        <topology evidence="1">Peripheral membrane protein</topology>
        <orientation evidence="1">Cytoplasmic side</orientation>
    </subcellularLocation>
</comment>
<dbReference type="Pfam" id="PF00005">
    <property type="entry name" value="ABC_tran"/>
    <property type="match status" value="1"/>
</dbReference>
<gene>
    <name evidence="10" type="primary">drrA</name>
    <name evidence="10" type="ORF">NOCA290062</name>
</gene>
<evidence type="ECO:0000256" key="5">
    <source>
        <dbReference type="ARBA" id="ARBA00022840"/>
    </source>
</evidence>
<name>A0A2P2CG00_9ZZZZ</name>